<protein>
    <submittedName>
        <fullName evidence="1">Uncharacterized protein</fullName>
    </submittedName>
</protein>
<gene>
    <name evidence="1" type="ORF">GBAR_LOCUS892</name>
</gene>
<reference evidence="1" key="1">
    <citation type="submission" date="2023-03" db="EMBL/GenBank/DDBJ databases">
        <authorList>
            <person name="Steffen K."/>
            <person name="Cardenas P."/>
        </authorList>
    </citation>
    <scope>NUCLEOTIDE SEQUENCE</scope>
</reference>
<keyword evidence="2" id="KW-1185">Reference proteome</keyword>
<sequence length="161" mass="18493">MAGYLTHLLADETWIANMFRPFFGNRDVFEDGVLGLVMDRAMQLELDRRCWQEIGPLRESLDIAVEQVQVEFLPDETLADWVQWVTSNLDRGFSWERLRFMARRIASGEEGHPAHVLADAFVNDSSDGMERMYAYIPRGSEEDYQEAVVASLTKAIEAYLP</sequence>
<evidence type="ECO:0000313" key="1">
    <source>
        <dbReference type="EMBL" id="CAI7992021.1"/>
    </source>
</evidence>
<evidence type="ECO:0000313" key="2">
    <source>
        <dbReference type="Proteomes" id="UP001174909"/>
    </source>
</evidence>
<dbReference type="Proteomes" id="UP001174909">
    <property type="component" value="Unassembled WGS sequence"/>
</dbReference>
<accession>A0AA35VZC1</accession>
<dbReference type="AlphaFoldDB" id="A0AA35VZC1"/>
<dbReference type="EMBL" id="CASHTH010000133">
    <property type="protein sequence ID" value="CAI7992021.1"/>
    <property type="molecule type" value="Genomic_DNA"/>
</dbReference>
<name>A0AA35VZC1_GEOBA</name>
<organism evidence="1 2">
    <name type="scientific">Geodia barretti</name>
    <name type="common">Barrett's horny sponge</name>
    <dbReference type="NCBI Taxonomy" id="519541"/>
    <lineage>
        <taxon>Eukaryota</taxon>
        <taxon>Metazoa</taxon>
        <taxon>Porifera</taxon>
        <taxon>Demospongiae</taxon>
        <taxon>Heteroscleromorpha</taxon>
        <taxon>Tetractinellida</taxon>
        <taxon>Astrophorina</taxon>
        <taxon>Geodiidae</taxon>
        <taxon>Geodia</taxon>
    </lineage>
</organism>
<proteinExistence type="predicted"/>
<comment type="caution">
    <text evidence="1">The sequence shown here is derived from an EMBL/GenBank/DDBJ whole genome shotgun (WGS) entry which is preliminary data.</text>
</comment>